<organism evidence="2">
    <name type="scientific">Myxococcus fulvus</name>
    <dbReference type="NCBI Taxonomy" id="33"/>
    <lineage>
        <taxon>Bacteria</taxon>
        <taxon>Pseudomonadati</taxon>
        <taxon>Myxococcota</taxon>
        <taxon>Myxococcia</taxon>
        <taxon>Myxococcales</taxon>
        <taxon>Cystobacterineae</taxon>
        <taxon>Myxococcaceae</taxon>
        <taxon>Myxococcus</taxon>
    </lineage>
</organism>
<protein>
    <submittedName>
        <fullName evidence="2">Uncharacterized protein</fullName>
    </submittedName>
</protein>
<accession>T1SF47</accession>
<name>T1SF47_MYXFU</name>
<dbReference type="EMBL" id="KF356280">
    <property type="protein sequence ID" value="AGS77292.1"/>
    <property type="molecule type" value="Genomic_DNA"/>
</dbReference>
<feature type="compositionally biased region" description="Low complexity" evidence="1">
    <location>
        <begin position="555"/>
        <end position="570"/>
    </location>
</feature>
<feature type="region of interest" description="Disordered" evidence="1">
    <location>
        <begin position="549"/>
        <end position="582"/>
    </location>
</feature>
<dbReference type="Pfam" id="PF19676">
    <property type="entry name" value="DUF6178"/>
    <property type="match status" value="1"/>
</dbReference>
<dbReference type="InterPro" id="IPR045750">
    <property type="entry name" value="DUF6178"/>
</dbReference>
<feature type="compositionally biased region" description="Basic and acidic residues" evidence="1">
    <location>
        <begin position="573"/>
        <end position="582"/>
    </location>
</feature>
<proteinExistence type="predicted"/>
<feature type="compositionally biased region" description="Basic and acidic residues" evidence="1">
    <location>
        <begin position="277"/>
        <end position="286"/>
    </location>
</feature>
<evidence type="ECO:0000313" key="2">
    <source>
        <dbReference type="EMBL" id="AGS77292.1"/>
    </source>
</evidence>
<reference evidence="2" key="1">
    <citation type="journal article" date="2013" name="ChemBioChem">
        <title>Exploring Chemical Diversity of ?-Pyrone Antibiotics: Molecular Basis of Myxopyronin Biosynthesis.</title>
        <authorList>
            <person name="Sucipto H."/>
            <person name="Wenzel S.C."/>
            <person name="Muller R."/>
        </authorList>
    </citation>
    <scope>NUCLEOTIDE SEQUENCE</scope>
    <source>
        <strain evidence="2">Mx f50</strain>
    </source>
</reference>
<evidence type="ECO:0000256" key="1">
    <source>
        <dbReference type="SAM" id="MobiDB-lite"/>
    </source>
</evidence>
<gene>
    <name evidence="2" type="primary">mxnL</name>
</gene>
<feature type="region of interest" description="Disordered" evidence="1">
    <location>
        <begin position="277"/>
        <end position="296"/>
    </location>
</feature>
<dbReference type="AlphaFoldDB" id="T1SF47"/>
<sequence length="582" mass="64482">MTKALSTSSSRPQQLLTRILEEPELVSIVQSLEAPVLSKLIDHIGLEDSGELVALATTEQLKQIFDEDLWKSQKPGKDATFDAERFGLWLQVMMEAGVEFAAQKLTELDEDLVTLALCKHVLVINIDQLAERMSGNSRSDDDDLTDKALESCLYEEFAEYQVIAKDHQSWDAILAVLIELDKNSHDFMTRMLDRCCYASTEYIEDNGGLYNVLSSEDMLEADVAAEREDRREQEGYVAPSSATSFLNLARVTPTEQLAASQARDHITQSYFRAVEAPRRAGPKKDAQALPRGAPGQSAQSEKVVLFLQQLREAEVLEEPRQNPLLAAGEQQVVRAEPLSKHAIAALRERNLTAYLERLKELSYLANVLMSGCSFGGRVFRPLEAADAAVAVCNLGLERFLQEDAGAAVSEMTVEQAAELLERQDLVKLFQVGWSILHQDVLLFTARSLQDLLTRMASGLRDAQKVKELTRMAATLKADINAGKPWQSRGRLDGLGLILDRSTLLSLKALLSEYPFLPRAIADGAVDTKKREARFIFTAKHIQAVQDYLKGLGKDPASPSRGRPAAPAPAKESPPPEKDGRRR</sequence>